<dbReference type="OrthoDB" id="9775333at2"/>
<organism evidence="1 2">
    <name type="scientific">Phyllobacterium myrsinacearum</name>
    <dbReference type="NCBI Taxonomy" id="28101"/>
    <lineage>
        <taxon>Bacteria</taxon>
        <taxon>Pseudomonadati</taxon>
        <taxon>Pseudomonadota</taxon>
        <taxon>Alphaproteobacteria</taxon>
        <taxon>Hyphomicrobiales</taxon>
        <taxon>Phyllobacteriaceae</taxon>
        <taxon>Phyllobacterium</taxon>
    </lineage>
</organism>
<dbReference type="RefSeq" id="WP_105737553.1">
    <property type="nucleotide sequence ID" value="NZ_PVBT01000009.1"/>
</dbReference>
<gene>
    <name evidence="1" type="primary">tssK</name>
    <name evidence="1" type="ORF">C5750_23995</name>
</gene>
<dbReference type="AlphaFoldDB" id="A0A2S9JAQ4"/>
<name>A0A2S9JAQ4_9HYPH</name>
<sequence length="445" mass="49604">MEHDNRVVWSEGMFLRVQHFQQQDRWTEKLVKSVVRELVKFPWGVSRIAINEQLLGNGMFALSSVRGVMPDGSIFEAPGPVDLPPALRLEEGTKNVFVYLCLPMQQPGLAEIGGETTPGRSVRYARRKYEVQDTNEGSSISALLDVGRLRLSFLLSDEELAGYDRIAVARIVEVRQDQSVVLDDSFIAPSINCTAQLQLENIVTELLGIMSHRAEAIADRMGDPSIRGTAEVSDFQFLQALNRNEAVFRHHRENLSALHPETLYVLCTQLAGELSTFTKERRRGSVFPGYRHLDLRGSFDPVLLDLRESLSSVLERSAIEIPLDERKHGVRVGTITDRSLLVGSGFVLAVRCDMPSEALRSTLPRQIKVGPVERIAELVNVALPGIAVRPLPVAPRQLPYRPGTSYFELDRDGALWKQLSTSGAIAMHLAGDFPAIEFELWAIKS</sequence>
<dbReference type="InterPro" id="IPR010263">
    <property type="entry name" value="T6SS_TssK"/>
</dbReference>
<dbReference type="Pfam" id="PF05936">
    <property type="entry name" value="T6SS_VasE"/>
    <property type="match status" value="1"/>
</dbReference>
<protein>
    <submittedName>
        <fullName evidence="1">Type VI secretion system baseplate subunit TssK</fullName>
    </submittedName>
</protein>
<evidence type="ECO:0000313" key="2">
    <source>
        <dbReference type="Proteomes" id="UP000238563"/>
    </source>
</evidence>
<comment type="caution">
    <text evidence="1">The sequence shown here is derived from an EMBL/GenBank/DDBJ whole genome shotgun (WGS) entry which is preliminary data.</text>
</comment>
<proteinExistence type="predicted"/>
<keyword evidence="2" id="KW-1185">Reference proteome</keyword>
<evidence type="ECO:0000313" key="1">
    <source>
        <dbReference type="EMBL" id="PRD49891.1"/>
    </source>
</evidence>
<dbReference type="EMBL" id="PVBT01000009">
    <property type="protein sequence ID" value="PRD49891.1"/>
    <property type="molecule type" value="Genomic_DNA"/>
</dbReference>
<dbReference type="PANTHER" id="PTHR35566:SF1">
    <property type="entry name" value="TYPE VI SECRETION SYSTEM BASEPLATE COMPONENT TSSK1"/>
    <property type="match status" value="1"/>
</dbReference>
<dbReference type="PANTHER" id="PTHR35566">
    <property type="entry name" value="BLR3599 PROTEIN"/>
    <property type="match status" value="1"/>
</dbReference>
<dbReference type="NCBIfam" id="TIGR03353">
    <property type="entry name" value="VI_chp_4"/>
    <property type="match status" value="1"/>
</dbReference>
<accession>A0A2S9JAQ4</accession>
<reference evidence="1 2" key="1">
    <citation type="submission" date="2018-02" db="EMBL/GenBank/DDBJ databases">
        <title>The draft genome of Phyllobacterium myrsinacearum DSM5892.</title>
        <authorList>
            <person name="Li L."/>
            <person name="Liu L."/>
            <person name="Zhang X."/>
            <person name="Wang T."/>
        </authorList>
    </citation>
    <scope>NUCLEOTIDE SEQUENCE [LARGE SCALE GENOMIC DNA]</scope>
    <source>
        <strain evidence="1 2">DSM 5892</strain>
    </source>
</reference>
<dbReference type="Proteomes" id="UP000238563">
    <property type="component" value="Unassembled WGS sequence"/>
</dbReference>